<accession>A0AAV9GDU1</accession>
<evidence type="ECO:0000313" key="6">
    <source>
        <dbReference type="Proteomes" id="UP001321760"/>
    </source>
</evidence>
<name>A0AAV9GDU1_9PEZI</name>
<dbReference type="SUPFAM" id="SSF53474">
    <property type="entry name" value="alpha/beta-Hydrolases"/>
    <property type="match status" value="1"/>
</dbReference>
<sequence>MVPLTLARVAAWFQVVCQLAISLINRVVPQHYTSFLPWSWDLGPATRGFAHEVDILSTVTFNWTKIDASETLEYHPCYHGEFQCARLELPLDHRQNASSSQTVAIAVIRLPAKVPITDARYGGAIIVSGISIAGGPGGSGVLKVLSHGMQIQTIVDAPSPPSPADSDGDAEALDKYFDIIGFDPRGIGYSTPRLRCFPDAETRENWVLQSKTEGIVGSSDVAFDSKWSRWLSLSESCMDRVSEEGNNSIAYHMNTRPLVADMAALVERHGEWREARAHQALSNNVTSGVNEDTKGGKHGTLPHSLRWNRGQETLQYWGFSYGALVGQTFASTYPERVSRLVLDAVLLSAEYYHGSWVRGLTGSDAVWDTFFEYCSESGPEKCPFYIPGGTEAIKIRYHLLLSSLRVNPVAVPASGLRGPDVITESDVMFEVKESLYCPIQKFPQLAKELAELDQGDGSLLARIKQSRLDHFHPPSNCRDDGPFSAACQEPGGWQDEDPPAVYCADAENISGMTKEAYKQYAEELMNRSTVAGPSFSETRMPCVGWEIRPKWEHTEPSEEVTTSHPILFIGNRLDPSTPLCDAFAAARNFAGSVVLQQDSVGHMSSSSPSLCTAKAIRQYFQTGQLPGPGLICQPDEYPFVGKPDVSPSSLDEGDAALLEALRDLAQRCRG</sequence>
<dbReference type="InterPro" id="IPR013595">
    <property type="entry name" value="Pept_S33_TAP-like_C"/>
</dbReference>
<dbReference type="GO" id="GO:0016787">
    <property type="term" value="F:hydrolase activity"/>
    <property type="evidence" value="ECO:0007669"/>
    <property type="project" value="UniProtKB-KW"/>
</dbReference>
<comment type="caution">
    <text evidence="5">The sequence shown here is derived from an EMBL/GenBank/DDBJ whole genome shotgun (WGS) entry which is preliminary data.</text>
</comment>
<reference evidence="5" key="1">
    <citation type="journal article" date="2023" name="Mol. Phylogenet. Evol.">
        <title>Genome-scale phylogeny and comparative genomics of the fungal order Sordariales.</title>
        <authorList>
            <person name="Hensen N."/>
            <person name="Bonometti L."/>
            <person name="Westerberg I."/>
            <person name="Brannstrom I.O."/>
            <person name="Guillou S."/>
            <person name="Cros-Aarteil S."/>
            <person name="Calhoun S."/>
            <person name="Haridas S."/>
            <person name="Kuo A."/>
            <person name="Mondo S."/>
            <person name="Pangilinan J."/>
            <person name="Riley R."/>
            <person name="LaButti K."/>
            <person name="Andreopoulos B."/>
            <person name="Lipzen A."/>
            <person name="Chen C."/>
            <person name="Yan M."/>
            <person name="Daum C."/>
            <person name="Ng V."/>
            <person name="Clum A."/>
            <person name="Steindorff A."/>
            <person name="Ohm R.A."/>
            <person name="Martin F."/>
            <person name="Silar P."/>
            <person name="Natvig D.O."/>
            <person name="Lalanne C."/>
            <person name="Gautier V."/>
            <person name="Ament-Velasquez S.L."/>
            <person name="Kruys A."/>
            <person name="Hutchinson M.I."/>
            <person name="Powell A.J."/>
            <person name="Barry K."/>
            <person name="Miller A.N."/>
            <person name="Grigoriev I.V."/>
            <person name="Debuchy R."/>
            <person name="Gladieux P."/>
            <person name="Hiltunen Thoren M."/>
            <person name="Johannesson H."/>
        </authorList>
    </citation>
    <scope>NUCLEOTIDE SEQUENCE</scope>
    <source>
        <strain evidence="5">PSN243</strain>
    </source>
</reference>
<dbReference type="InterPro" id="IPR029058">
    <property type="entry name" value="AB_hydrolase_fold"/>
</dbReference>
<protein>
    <submittedName>
        <fullName evidence="5">TAP-like protein-domain-containing protein</fullName>
    </submittedName>
</protein>
<dbReference type="PANTHER" id="PTHR43248:SF25">
    <property type="entry name" value="AB HYDROLASE-1 DOMAIN-CONTAINING PROTEIN-RELATED"/>
    <property type="match status" value="1"/>
</dbReference>
<feature type="signal peptide" evidence="3">
    <location>
        <begin position="1"/>
        <end position="18"/>
    </location>
</feature>
<keyword evidence="3" id="KW-0732">Signal</keyword>
<dbReference type="EMBL" id="MU865966">
    <property type="protein sequence ID" value="KAK4445327.1"/>
    <property type="molecule type" value="Genomic_DNA"/>
</dbReference>
<evidence type="ECO:0000313" key="5">
    <source>
        <dbReference type="EMBL" id="KAK4445327.1"/>
    </source>
</evidence>
<comment type="similarity">
    <text evidence="1">Belongs to the peptidase S33 family.</text>
</comment>
<proteinExistence type="inferred from homology"/>
<evidence type="ECO:0000256" key="3">
    <source>
        <dbReference type="SAM" id="SignalP"/>
    </source>
</evidence>
<dbReference type="InterPro" id="IPR051601">
    <property type="entry name" value="Serine_prot/Carboxylest_S33"/>
</dbReference>
<gene>
    <name evidence="5" type="ORF">QBC34DRAFT_164547</name>
</gene>
<feature type="chain" id="PRO_5043406908" evidence="3">
    <location>
        <begin position="19"/>
        <end position="670"/>
    </location>
</feature>
<evidence type="ECO:0000256" key="1">
    <source>
        <dbReference type="ARBA" id="ARBA00010088"/>
    </source>
</evidence>
<reference evidence="5" key="2">
    <citation type="submission" date="2023-05" db="EMBL/GenBank/DDBJ databases">
        <authorList>
            <consortium name="Lawrence Berkeley National Laboratory"/>
            <person name="Steindorff A."/>
            <person name="Hensen N."/>
            <person name="Bonometti L."/>
            <person name="Westerberg I."/>
            <person name="Brannstrom I.O."/>
            <person name="Guillou S."/>
            <person name="Cros-Aarteil S."/>
            <person name="Calhoun S."/>
            <person name="Haridas S."/>
            <person name="Kuo A."/>
            <person name="Mondo S."/>
            <person name="Pangilinan J."/>
            <person name="Riley R."/>
            <person name="Labutti K."/>
            <person name="Andreopoulos B."/>
            <person name="Lipzen A."/>
            <person name="Chen C."/>
            <person name="Yanf M."/>
            <person name="Daum C."/>
            <person name="Ng V."/>
            <person name="Clum A."/>
            <person name="Ohm R."/>
            <person name="Martin F."/>
            <person name="Silar P."/>
            <person name="Natvig D."/>
            <person name="Lalanne C."/>
            <person name="Gautier V."/>
            <person name="Ament-Velasquez S.L."/>
            <person name="Kruys A."/>
            <person name="Hutchinson M.I."/>
            <person name="Powell A.J."/>
            <person name="Barry K."/>
            <person name="Miller A.N."/>
            <person name="Grigoriev I.V."/>
            <person name="Debuchy R."/>
            <person name="Gladieux P."/>
            <person name="Thoren M.H."/>
            <person name="Johannesson H."/>
        </authorList>
    </citation>
    <scope>NUCLEOTIDE SEQUENCE</scope>
    <source>
        <strain evidence="5">PSN243</strain>
    </source>
</reference>
<dbReference type="Proteomes" id="UP001321760">
    <property type="component" value="Unassembled WGS sequence"/>
</dbReference>
<evidence type="ECO:0000259" key="4">
    <source>
        <dbReference type="Pfam" id="PF08386"/>
    </source>
</evidence>
<dbReference type="Gene3D" id="3.40.50.1820">
    <property type="entry name" value="alpha/beta hydrolase"/>
    <property type="match status" value="1"/>
</dbReference>
<keyword evidence="6" id="KW-1185">Reference proteome</keyword>
<feature type="domain" description="Peptidase S33 tripeptidyl aminopeptidase-like C-terminal" evidence="4">
    <location>
        <begin position="530"/>
        <end position="632"/>
    </location>
</feature>
<organism evidence="5 6">
    <name type="scientific">Podospora aff. communis PSN243</name>
    <dbReference type="NCBI Taxonomy" id="3040156"/>
    <lineage>
        <taxon>Eukaryota</taxon>
        <taxon>Fungi</taxon>
        <taxon>Dikarya</taxon>
        <taxon>Ascomycota</taxon>
        <taxon>Pezizomycotina</taxon>
        <taxon>Sordariomycetes</taxon>
        <taxon>Sordariomycetidae</taxon>
        <taxon>Sordariales</taxon>
        <taxon>Podosporaceae</taxon>
        <taxon>Podospora</taxon>
    </lineage>
</organism>
<evidence type="ECO:0000256" key="2">
    <source>
        <dbReference type="ARBA" id="ARBA00022801"/>
    </source>
</evidence>
<dbReference type="PANTHER" id="PTHR43248">
    <property type="entry name" value="2-SUCCINYL-6-HYDROXY-2,4-CYCLOHEXADIENE-1-CARBOXYLATE SYNTHASE"/>
    <property type="match status" value="1"/>
</dbReference>
<keyword evidence="2" id="KW-0378">Hydrolase</keyword>
<dbReference type="Pfam" id="PF08386">
    <property type="entry name" value="Abhydrolase_4"/>
    <property type="match status" value="1"/>
</dbReference>
<dbReference type="AlphaFoldDB" id="A0AAV9GDU1"/>